<gene>
    <name evidence="1" type="ORF">LMG28140_05006</name>
</gene>
<organism evidence="1 2">
    <name type="scientific">Paraburkholderia metrosideri</name>
    <dbReference type="NCBI Taxonomy" id="580937"/>
    <lineage>
        <taxon>Bacteria</taxon>
        <taxon>Pseudomonadati</taxon>
        <taxon>Pseudomonadota</taxon>
        <taxon>Betaproteobacteria</taxon>
        <taxon>Burkholderiales</taxon>
        <taxon>Burkholderiaceae</taxon>
        <taxon>Paraburkholderia</taxon>
    </lineage>
</organism>
<proteinExistence type="predicted"/>
<evidence type="ECO:0000313" key="1">
    <source>
        <dbReference type="EMBL" id="CAD6551226.1"/>
    </source>
</evidence>
<dbReference type="EMBL" id="CAJHCP010000011">
    <property type="protein sequence ID" value="CAD6551226.1"/>
    <property type="molecule type" value="Genomic_DNA"/>
</dbReference>
<evidence type="ECO:0008006" key="3">
    <source>
        <dbReference type="Google" id="ProtNLM"/>
    </source>
</evidence>
<reference evidence="1 2" key="1">
    <citation type="submission" date="2020-10" db="EMBL/GenBank/DDBJ databases">
        <authorList>
            <person name="Peeters C."/>
        </authorList>
    </citation>
    <scope>NUCLEOTIDE SEQUENCE [LARGE SCALE GENOMIC DNA]</scope>
    <source>
        <strain evidence="1 2">LMG 28140</strain>
    </source>
</reference>
<dbReference type="Proteomes" id="UP000598032">
    <property type="component" value="Unassembled WGS sequence"/>
</dbReference>
<protein>
    <recommendedName>
        <fullName evidence="3">Transposase</fullName>
    </recommendedName>
</protein>
<accession>A0ABN7I5S1</accession>
<comment type="caution">
    <text evidence="1">The sequence shown here is derived from an EMBL/GenBank/DDBJ whole genome shotgun (WGS) entry which is preliminary data.</text>
</comment>
<sequence>MRRDAKGALHLPDLPTQCLHGPLKAKSPAIKTGLNA</sequence>
<name>A0ABN7I5S1_9BURK</name>
<evidence type="ECO:0000313" key="2">
    <source>
        <dbReference type="Proteomes" id="UP000598032"/>
    </source>
</evidence>
<keyword evidence="2" id="KW-1185">Reference proteome</keyword>